<evidence type="ECO:0000313" key="2">
    <source>
        <dbReference type="Proteomes" id="UP000593970"/>
    </source>
</evidence>
<dbReference type="GO" id="GO:0019290">
    <property type="term" value="P:siderophore biosynthetic process"/>
    <property type="evidence" value="ECO:0007669"/>
    <property type="project" value="InterPro"/>
</dbReference>
<sequence>MQRQLPPEFKLIGAPQISAWLEQHPAKVFDLVCQAYQHYADGNTVNPDSYFLRFPDSDRNRIIALPASIEGDAPITGIKWIASFPANVDVGLDRASAALLINDRKTGYPLACMEGSLISAARTAASAVVGATYLHPTPGKVKRLGVVGAGPIAQGALRLLGQLGWEIDELCVCDLSETRASLFREKCSGWVGRSRNADLQTTLSESDMILFATSATAPFVTAQPWLSHAPTILHMSLRDLSADIILASQNVADDPDHCMKAQTSLHLAQQQCGHKAFVDGGAAALIRGQIKPDAGRTRIFSPFGMGVLDLAVAQAILQDLDATQAVCVPDFFPQPYTH</sequence>
<protein>
    <submittedName>
        <fullName evidence="1">2,3-diaminopropionate biosynthesis protein SbnB</fullName>
    </submittedName>
</protein>
<dbReference type="Gene3D" id="3.40.50.720">
    <property type="entry name" value="NAD(P)-binding Rossmann-like Domain"/>
    <property type="match status" value="1"/>
</dbReference>
<proteinExistence type="predicted"/>
<accession>A0AA92JTK4</accession>
<dbReference type="GO" id="GO:0016639">
    <property type="term" value="F:oxidoreductase activity, acting on the CH-NH2 group of donors, NAD or NADP as acceptor"/>
    <property type="evidence" value="ECO:0007669"/>
    <property type="project" value="InterPro"/>
</dbReference>
<dbReference type="InterPro" id="IPR023866">
    <property type="entry name" value="SbnB"/>
</dbReference>
<reference evidence="2" key="1">
    <citation type="submission" date="2020-04" db="EMBL/GenBank/DDBJ databases">
        <title>Ralstonia solanacearum UW576, UW763, UW773, and UW774.</title>
        <authorList>
            <person name="Steidl O."/>
            <person name="Truchon A."/>
            <person name="Allen C."/>
        </authorList>
    </citation>
    <scope>NUCLEOTIDE SEQUENCE [LARGE SCALE GENOMIC DNA]</scope>
    <source>
        <strain evidence="2">UW774</strain>
    </source>
</reference>
<dbReference type="AlphaFoldDB" id="A0AA92JTK4"/>
<dbReference type="PANTHER" id="PTHR13812:SF19">
    <property type="entry name" value="KETIMINE REDUCTASE MU-CRYSTALLIN"/>
    <property type="match status" value="1"/>
</dbReference>
<dbReference type="PIRSF" id="PIRSF001439">
    <property type="entry name" value="CryM"/>
    <property type="match status" value="1"/>
</dbReference>
<dbReference type="InterPro" id="IPR036291">
    <property type="entry name" value="NAD(P)-bd_dom_sf"/>
</dbReference>
<dbReference type="Pfam" id="PF02423">
    <property type="entry name" value="OCD_Mu_crystall"/>
    <property type="match status" value="1"/>
</dbReference>
<evidence type="ECO:0000313" key="1">
    <source>
        <dbReference type="EMBL" id="QOK97511.1"/>
    </source>
</evidence>
<dbReference type="EMBL" id="CP051169">
    <property type="protein sequence ID" value="QOK97511.1"/>
    <property type="molecule type" value="Genomic_DNA"/>
</dbReference>
<dbReference type="Proteomes" id="UP000593970">
    <property type="component" value="Chromosome"/>
</dbReference>
<dbReference type="PANTHER" id="PTHR13812">
    <property type="entry name" value="KETIMINE REDUCTASE MU-CRYSTALLIN"/>
    <property type="match status" value="1"/>
</dbReference>
<dbReference type="InterPro" id="IPR003462">
    <property type="entry name" value="ODC_Mu_crystall"/>
</dbReference>
<dbReference type="NCBIfam" id="TIGR03944">
    <property type="entry name" value="dehyd_SbnB_fam"/>
    <property type="match status" value="1"/>
</dbReference>
<dbReference type="SUPFAM" id="SSF51735">
    <property type="entry name" value="NAD(P)-binding Rossmann-fold domains"/>
    <property type="match status" value="1"/>
</dbReference>
<dbReference type="GO" id="GO:0005737">
    <property type="term" value="C:cytoplasm"/>
    <property type="evidence" value="ECO:0007669"/>
    <property type="project" value="TreeGrafter"/>
</dbReference>
<name>A0AA92JTK4_RALSL</name>
<dbReference type="Gene3D" id="3.30.1780.10">
    <property type="entry name" value="ornithine cyclodeaminase, domain 1"/>
    <property type="match status" value="1"/>
</dbReference>
<gene>
    <name evidence="1" type="primary">sbnB</name>
    <name evidence="1" type="ORF">HF909_14470</name>
</gene>
<dbReference type="InterPro" id="IPR023401">
    <property type="entry name" value="ODC_N"/>
</dbReference>
<organism evidence="1 2">
    <name type="scientific">Ralstonia solanacearum</name>
    <name type="common">Pseudomonas solanacearum</name>
    <dbReference type="NCBI Taxonomy" id="305"/>
    <lineage>
        <taxon>Bacteria</taxon>
        <taxon>Pseudomonadati</taxon>
        <taxon>Pseudomonadota</taxon>
        <taxon>Betaproteobacteria</taxon>
        <taxon>Burkholderiales</taxon>
        <taxon>Burkholderiaceae</taxon>
        <taxon>Ralstonia</taxon>
        <taxon>Ralstonia solanacearum species complex</taxon>
    </lineage>
</organism>